<organism evidence="3 4">
    <name type="scientific">Nibrella saemangeumensis</name>
    <dbReference type="NCBI Taxonomy" id="1084526"/>
    <lineage>
        <taxon>Bacteria</taxon>
        <taxon>Pseudomonadati</taxon>
        <taxon>Bacteroidota</taxon>
        <taxon>Cytophagia</taxon>
        <taxon>Cytophagales</taxon>
        <taxon>Spirosomataceae</taxon>
        <taxon>Nibrella</taxon>
    </lineage>
</organism>
<dbReference type="Pfam" id="PF00346">
    <property type="entry name" value="Complex1_49kDa"/>
    <property type="match status" value="1"/>
</dbReference>
<name>A0ABP8NNX4_9BACT</name>
<dbReference type="EC" id="7.1.1.-" evidence="1"/>
<dbReference type="Proteomes" id="UP001501175">
    <property type="component" value="Unassembled WGS sequence"/>
</dbReference>
<dbReference type="Gene3D" id="1.10.645.10">
    <property type="entry name" value="Cytochrome-c3 Hydrogenase, chain B"/>
    <property type="match status" value="1"/>
</dbReference>
<comment type="catalytic activity">
    <reaction evidence="1">
        <text>a quinone + NADH + 5 H(+)(in) = a quinol + NAD(+) + 4 H(+)(out)</text>
        <dbReference type="Rhea" id="RHEA:57888"/>
        <dbReference type="ChEBI" id="CHEBI:15378"/>
        <dbReference type="ChEBI" id="CHEBI:24646"/>
        <dbReference type="ChEBI" id="CHEBI:57540"/>
        <dbReference type="ChEBI" id="CHEBI:57945"/>
        <dbReference type="ChEBI" id="CHEBI:132124"/>
    </reaction>
</comment>
<keyword evidence="1" id="KW-0813">Transport</keyword>
<evidence type="ECO:0000256" key="1">
    <source>
        <dbReference type="HAMAP-Rule" id="MF_01358"/>
    </source>
</evidence>
<comment type="subunit">
    <text evidence="1">NDH-1 is composed of 14 different subunits. Subunits NuoB, C, D, E, F, and G constitute the peripheral sector of the complex.</text>
</comment>
<comment type="function">
    <text evidence="1">NDH-1 shuttles electrons from NADH, via FMN and iron-sulfur (Fe-S) centers, to quinones in the respiratory chain. The immediate electron acceptor for the enzyme in this species is believed to be a menaquinone. Couples the redox reaction to proton translocation (for every two electrons transferred, four hydrogen ions are translocated across the cytoplasmic membrane), and thus conserves the redox energy in a proton gradient.</text>
</comment>
<reference evidence="4" key="1">
    <citation type="journal article" date="2019" name="Int. J. Syst. Evol. Microbiol.">
        <title>The Global Catalogue of Microorganisms (GCM) 10K type strain sequencing project: providing services to taxonomists for standard genome sequencing and annotation.</title>
        <authorList>
            <consortium name="The Broad Institute Genomics Platform"/>
            <consortium name="The Broad Institute Genome Sequencing Center for Infectious Disease"/>
            <person name="Wu L."/>
            <person name="Ma J."/>
        </authorList>
    </citation>
    <scope>NUCLEOTIDE SEQUENCE [LARGE SCALE GENOMIC DNA]</scope>
    <source>
        <strain evidence="4">JCM 17927</strain>
    </source>
</reference>
<keyword evidence="1" id="KW-1278">Translocase</keyword>
<dbReference type="InterPro" id="IPR001135">
    <property type="entry name" value="NADH_Q_OxRdtase_suD"/>
</dbReference>
<dbReference type="PANTHER" id="PTHR11993">
    <property type="entry name" value="NADH-UBIQUINONE OXIDOREDUCTASE 49 KDA SUBUNIT"/>
    <property type="match status" value="1"/>
</dbReference>
<dbReference type="RefSeq" id="WP_345248990.1">
    <property type="nucleotide sequence ID" value="NZ_BAABHD010000083.1"/>
</dbReference>
<dbReference type="NCBIfam" id="NF004739">
    <property type="entry name" value="PRK06075.1"/>
    <property type="match status" value="1"/>
</dbReference>
<accession>A0ABP8NNX4</accession>
<protein>
    <recommendedName>
        <fullName evidence="1">NADH-quinone oxidoreductase subunit D</fullName>
        <ecNumber evidence="1">7.1.1.-</ecNumber>
    </recommendedName>
    <alternativeName>
        <fullName evidence="1">NADH dehydrogenase I subunit D</fullName>
    </alternativeName>
    <alternativeName>
        <fullName evidence="1">NDH-1 subunit D</fullName>
    </alternativeName>
</protein>
<comment type="subcellular location">
    <subcellularLocation>
        <location evidence="1">Cell membrane</location>
        <topology evidence="1">Peripheral membrane protein</topology>
        <orientation evidence="1">Cytoplasmic side</orientation>
    </subcellularLocation>
</comment>
<keyword evidence="1" id="KW-1003">Cell membrane</keyword>
<comment type="similarity">
    <text evidence="1">Belongs to the complex I 49 kDa subunit family.</text>
</comment>
<keyword evidence="4" id="KW-1185">Reference proteome</keyword>
<evidence type="ECO:0000259" key="2">
    <source>
        <dbReference type="Pfam" id="PF00346"/>
    </source>
</evidence>
<dbReference type="InterPro" id="IPR029014">
    <property type="entry name" value="NiFe-Hase_large"/>
</dbReference>
<evidence type="ECO:0000313" key="3">
    <source>
        <dbReference type="EMBL" id="GAA4468455.1"/>
    </source>
</evidence>
<dbReference type="InterPro" id="IPR022885">
    <property type="entry name" value="NDH1_su_D/H"/>
</dbReference>
<sequence length="406" mass="46603">MTTQIIEYEYAPGHFRASEPTLYSQETLQEGEMILNVGPQHPSTHGVLRFEVITDGEIINDVVPHLGYLHRCFEKHAESLPFNQTIPFVDRLDYMAAMNSEHVWVMGVEKMLGMQNDLPKRVEYIRVLVAELNRIASHFVAIGTYALDIGAYTPFLWLMRDREHIQRMLEWASGARMLYNYIWIGGLFFDLPVGFEERCREFVRYVKPKLQELQQLVIDNKIFVQRTANVGVLPLPVAIDYGCTGPVLRGSGLRYDLRRVDAYSVYPELEFNVPIGEGMVGTVGDCWDRNYVRVLECWQSLRLVEQCLDRLTTDLKRTRDFDPQAMVPKKIRPKAMDFYARAESAKGELGFFFRTDGKSDIPVRCKARSCCFHNLSVIHEISRGAMLADFIAIIGSIDVVMGEVDR</sequence>
<comment type="caution">
    <text evidence="3">The sequence shown here is derived from an EMBL/GenBank/DDBJ whole genome shotgun (WGS) entry which is preliminary data.</text>
</comment>
<evidence type="ECO:0000313" key="4">
    <source>
        <dbReference type="Proteomes" id="UP001501175"/>
    </source>
</evidence>
<proteinExistence type="inferred from homology"/>
<dbReference type="EMBL" id="BAABHD010000083">
    <property type="protein sequence ID" value="GAA4468455.1"/>
    <property type="molecule type" value="Genomic_DNA"/>
</dbReference>
<gene>
    <name evidence="1" type="primary">nuoD</name>
    <name evidence="3" type="ORF">GCM10023189_53830</name>
</gene>
<keyword evidence="1" id="KW-0472">Membrane</keyword>
<feature type="domain" description="NADH-quinone oxidoreductase subunit D" evidence="2">
    <location>
        <begin position="148"/>
        <end position="406"/>
    </location>
</feature>
<dbReference type="HAMAP" id="MF_01358">
    <property type="entry name" value="NDH1_NuoD"/>
    <property type="match status" value="1"/>
</dbReference>
<dbReference type="SUPFAM" id="SSF56762">
    <property type="entry name" value="HydB/Nqo4-like"/>
    <property type="match status" value="1"/>
</dbReference>
<keyword evidence="1" id="KW-0520">NAD</keyword>
<keyword evidence="1" id="KW-0874">Quinone</keyword>
<dbReference type="PANTHER" id="PTHR11993:SF10">
    <property type="entry name" value="NADH DEHYDROGENASE [UBIQUINONE] IRON-SULFUR PROTEIN 2, MITOCHONDRIAL"/>
    <property type="match status" value="1"/>
</dbReference>